<evidence type="ECO:0000313" key="1">
    <source>
        <dbReference type="EMBL" id="CCF47894.1"/>
    </source>
</evidence>
<evidence type="ECO:0000313" key="2">
    <source>
        <dbReference type="Proteomes" id="UP000006174"/>
    </source>
</evidence>
<comment type="caution">
    <text evidence="1">The sequence shown here is derived from an EMBL/GenBank/DDBJ whole genome shotgun (WGS) entry which is preliminary data.</text>
</comment>
<dbReference type="AlphaFoldDB" id="I2FLV1"/>
<dbReference type="HOGENOM" id="CLU_1416146_0_0_1"/>
<dbReference type="OrthoDB" id="3344688at2759"/>
<sequence>MEEGGNISHFLGIKISRDHEAKTMDLKQTSYIKQLLGKHLDKHRRKSSVLLQDIPVPEMAASMAEQKEYPQIVSKLLWLSNGTHPDISQAMGILACYMTQPSKEHYNIVQKVLQYLDCTQDIHLQYSGDKQQDFLTAHSNTNWASNATAQCKSTSGSAVFVHGNLVAWKSALQQCTALSVVEAEFMAATEAT</sequence>
<evidence type="ECO:0008006" key="3">
    <source>
        <dbReference type="Google" id="ProtNLM"/>
    </source>
</evidence>
<name>I2FLV1_USTHO</name>
<dbReference type="PANTHER" id="PTHR11439">
    <property type="entry name" value="GAG-POL-RELATED RETROTRANSPOSON"/>
    <property type="match status" value="1"/>
</dbReference>
<dbReference type="OMA" id="EVEYITC"/>
<accession>I2FLV1</accession>
<dbReference type="eggNOG" id="KOG0017">
    <property type="taxonomic scope" value="Eukaryota"/>
</dbReference>
<dbReference type="PANTHER" id="PTHR11439:SF440">
    <property type="entry name" value="INTEGRASE CATALYTIC DOMAIN-CONTAINING PROTEIN"/>
    <property type="match status" value="1"/>
</dbReference>
<dbReference type="STRING" id="1128400.I2FLV1"/>
<protein>
    <recommendedName>
        <fullName evidence="3">Reverse transcriptase Ty1/copia-type domain-containing protein</fullName>
    </recommendedName>
</protein>
<dbReference type="Proteomes" id="UP000006174">
    <property type="component" value="Unassembled WGS sequence"/>
</dbReference>
<organism evidence="1 2">
    <name type="scientific">Ustilago hordei</name>
    <name type="common">Barley covered smut fungus</name>
    <dbReference type="NCBI Taxonomy" id="120017"/>
    <lineage>
        <taxon>Eukaryota</taxon>
        <taxon>Fungi</taxon>
        <taxon>Dikarya</taxon>
        <taxon>Basidiomycota</taxon>
        <taxon>Ustilaginomycotina</taxon>
        <taxon>Ustilaginomycetes</taxon>
        <taxon>Ustilaginales</taxon>
        <taxon>Ustilaginaceae</taxon>
        <taxon>Ustilago</taxon>
    </lineage>
</organism>
<dbReference type="EMBL" id="CAGI01000007">
    <property type="protein sequence ID" value="CCF47894.1"/>
    <property type="molecule type" value="Genomic_DNA"/>
</dbReference>
<gene>
    <name evidence="1" type="ORF">UHOR_12077</name>
</gene>
<keyword evidence="2" id="KW-1185">Reference proteome</keyword>
<reference evidence="1 2" key="1">
    <citation type="journal article" date="2012" name="Plant Cell">
        <title>Genome comparison of barley and maize smut fungi reveals targeted loss of RNA silencing components and species-specific presence of transposable elements.</title>
        <authorList>
            <person name="Laurie J.D."/>
            <person name="Ali S."/>
            <person name="Linning R."/>
            <person name="Mannhaupt G."/>
            <person name="Wong P."/>
            <person name="Gueldener U."/>
            <person name="Muensterkoetter M."/>
            <person name="Moore R."/>
            <person name="Kahmann R."/>
            <person name="Bakkeren G."/>
            <person name="Schirawski J."/>
        </authorList>
    </citation>
    <scope>NUCLEOTIDE SEQUENCE [LARGE SCALE GENOMIC DNA]</scope>
    <source>
        <strain evidence="2">Uh4875-4</strain>
    </source>
</reference>
<proteinExistence type="predicted"/>